<dbReference type="InterPro" id="IPR042206">
    <property type="entry name" value="CRISPR-assoc_Cas1_C"/>
</dbReference>
<comment type="subunit">
    <text evidence="9 10">Homodimer, forms a heterotetramer with a Cas2 homodimer.</text>
</comment>
<dbReference type="GO" id="GO:0003677">
    <property type="term" value="F:DNA binding"/>
    <property type="evidence" value="ECO:0007669"/>
    <property type="project" value="UniProtKB-KW"/>
</dbReference>
<dbReference type="RefSeq" id="WP_055300882.1">
    <property type="nucleotide sequence ID" value="NZ_CAKZTK010000027.1"/>
</dbReference>
<dbReference type="EMBL" id="CYYR01000001">
    <property type="protein sequence ID" value="CUN38176.1"/>
    <property type="molecule type" value="Genomic_DNA"/>
</dbReference>
<protein>
    <recommendedName>
        <fullName evidence="10">CRISPR-associated endonuclease Cas1</fullName>
        <ecNumber evidence="10">3.1.-.-</ecNumber>
    </recommendedName>
</protein>
<dbReference type="GO" id="GO:0046872">
    <property type="term" value="F:metal ion binding"/>
    <property type="evidence" value="ECO:0007669"/>
    <property type="project" value="UniProtKB-UniRule"/>
</dbReference>
<dbReference type="Proteomes" id="UP000095395">
    <property type="component" value="Unassembled WGS sequence"/>
</dbReference>
<dbReference type="Gene3D" id="1.20.120.920">
    <property type="entry name" value="CRISPR-associated endonuclease Cas1, C-terminal domain"/>
    <property type="match status" value="1"/>
</dbReference>
<proteinExistence type="inferred from homology"/>
<dbReference type="GO" id="GO:0043571">
    <property type="term" value="P:maintenance of CRISPR repeat elements"/>
    <property type="evidence" value="ECO:0007669"/>
    <property type="project" value="UniProtKB-UniRule"/>
</dbReference>
<dbReference type="InterPro" id="IPR019855">
    <property type="entry name" value="CRISPR-assoc_Cas1_NMENI"/>
</dbReference>
<keyword evidence="8 10" id="KW-0464">Manganese</keyword>
<evidence type="ECO:0000256" key="4">
    <source>
        <dbReference type="ARBA" id="ARBA00022801"/>
    </source>
</evidence>
<evidence type="ECO:0000256" key="2">
    <source>
        <dbReference type="ARBA" id="ARBA00022723"/>
    </source>
</evidence>
<dbReference type="NCBIfam" id="TIGR00287">
    <property type="entry name" value="cas1"/>
    <property type="match status" value="1"/>
</dbReference>
<name>A0A173WGT5_9FIRM</name>
<evidence type="ECO:0000256" key="1">
    <source>
        <dbReference type="ARBA" id="ARBA00022722"/>
    </source>
</evidence>
<gene>
    <name evidence="10" type="primary">cas1</name>
    <name evidence="11" type="ORF">ERS852392_00194</name>
</gene>
<keyword evidence="4 10" id="KW-0378">Hydrolase</keyword>
<sequence>MSWRIVVIESQSKLDYKMGYLVVRSLDTKRILLDEVAILMIENPAVSLTGILIEELTIRKVKVIFCDSKRSPIAELIPHHGSHDSSAKVRTQIMWEQTTKDNIWRDIVSEKIRKQADFLRETGYEEQAILLSGYTGQIELADATNREGHAAKVYFNALFGMDFTRSADTATNASLNYGYSLLLSAFNREVCANGYLTQLGIFHTNMFNHFNLSCDLMEPFRVLVDRIVYEMKPTEFGQEQKHEIWKMLDQRVEVDGQEQFVMNAIKIYTKSVLDAINDGDSSEIKFYSMS</sequence>
<dbReference type="HAMAP" id="MF_01470">
    <property type="entry name" value="Cas1"/>
    <property type="match status" value="1"/>
</dbReference>
<keyword evidence="1 10" id="KW-0540">Nuclease</keyword>
<dbReference type="InterPro" id="IPR002729">
    <property type="entry name" value="CRISPR-assoc_Cas1"/>
</dbReference>
<reference evidence="11 12" key="1">
    <citation type="submission" date="2015-09" db="EMBL/GenBank/DDBJ databases">
        <authorList>
            <consortium name="Pathogen Informatics"/>
        </authorList>
    </citation>
    <scope>NUCLEOTIDE SEQUENCE [LARGE SCALE GENOMIC DNA]</scope>
    <source>
        <strain evidence="11 12">2789STDY5608835</strain>
    </source>
</reference>
<dbReference type="EC" id="3.1.-.-" evidence="10"/>
<keyword evidence="7 10" id="KW-0238">DNA-binding</keyword>
<dbReference type="AlphaFoldDB" id="A0A173WGT5"/>
<evidence type="ECO:0000313" key="12">
    <source>
        <dbReference type="Proteomes" id="UP000095395"/>
    </source>
</evidence>
<evidence type="ECO:0000256" key="5">
    <source>
        <dbReference type="ARBA" id="ARBA00022842"/>
    </source>
</evidence>
<accession>A0A173WGT5</accession>
<comment type="similarity">
    <text evidence="10">Belongs to the CRISPR-associated endonuclease Cas1 family.</text>
</comment>
<dbReference type="PANTHER" id="PTHR34353">
    <property type="entry name" value="CRISPR-ASSOCIATED ENDONUCLEASE CAS1 1"/>
    <property type="match status" value="1"/>
</dbReference>
<keyword evidence="2 10" id="KW-0479">Metal-binding</keyword>
<dbReference type="PANTHER" id="PTHR34353:SF2">
    <property type="entry name" value="CRISPR-ASSOCIATED ENDONUCLEASE CAS1 1"/>
    <property type="match status" value="1"/>
</dbReference>
<dbReference type="Pfam" id="PF01867">
    <property type="entry name" value="Cas_Cas1"/>
    <property type="match status" value="1"/>
</dbReference>
<evidence type="ECO:0000256" key="7">
    <source>
        <dbReference type="ARBA" id="ARBA00023125"/>
    </source>
</evidence>
<keyword evidence="6 10" id="KW-0051">Antiviral defense</keyword>
<feature type="binding site" evidence="10">
    <location>
        <position position="218"/>
    </location>
    <ligand>
        <name>Mn(2+)</name>
        <dbReference type="ChEBI" id="CHEBI:29035"/>
    </ligand>
</feature>
<keyword evidence="3 10" id="KW-0255">Endonuclease</keyword>
<evidence type="ECO:0000256" key="8">
    <source>
        <dbReference type="ARBA" id="ARBA00023211"/>
    </source>
</evidence>
<feature type="binding site" evidence="10">
    <location>
        <position position="203"/>
    </location>
    <ligand>
        <name>Mn(2+)</name>
        <dbReference type="ChEBI" id="CHEBI:29035"/>
    </ligand>
</feature>
<dbReference type="NCBIfam" id="TIGR03639">
    <property type="entry name" value="cas1_NMENI"/>
    <property type="match status" value="1"/>
</dbReference>
<evidence type="ECO:0000256" key="3">
    <source>
        <dbReference type="ARBA" id="ARBA00022759"/>
    </source>
</evidence>
<comment type="function">
    <text evidence="10">CRISPR (clustered regularly interspaced short palindromic repeat), is an adaptive immune system that provides protection against mobile genetic elements (viruses, transposable elements and conjugative plasmids). CRISPR clusters contain spacers, sequences complementary to antecedent mobile elements, and target invading nucleic acids. CRISPR clusters are transcribed and processed into CRISPR RNA (crRNA). Acts as a dsDNA endonuclease. Involved in the integration of spacer DNA into the CRISPR cassette.</text>
</comment>
<organism evidence="11 12">
    <name type="scientific">Roseburia inulinivorans</name>
    <dbReference type="NCBI Taxonomy" id="360807"/>
    <lineage>
        <taxon>Bacteria</taxon>
        <taxon>Bacillati</taxon>
        <taxon>Bacillota</taxon>
        <taxon>Clostridia</taxon>
        <taxon>Lachnospirales</taxon>
        <taxon>Lachnospiraceae</taxon>
        <taxon>Roseburia</taxon>
    </lineage>
</organism>
<evidence type="ECO:0000256" key="9">
    <source>
        <dbReference type="ARBA" id="ARBA00038592"/>
    </source>
</evidence>
<evidence type="ECO:0000256" key="10">
    <source>
        <dbReference type="HAMAP-Rule" id="MF_01470"/>
    </source>
</evidence>
<dbReference type="GO" id="GO:0004520">
    <property type="term" value="F:DNA endonuclease activity"/>
    <property type="evidence" value="ECO:0007669"/>
    <property type="project" value="InterPro"/>
</dbReference>
<evidence type="ECO:0000256" key="6">
    <source>
        <dbReference type="ARBA" id="ARBA00023118"/>
    </source>
</evidence>
<keyword evidence="5 10" id="KW-0460">Magnesium</keyword>
<dbReference type="GO" id="GO:0016787">
    <property type="term" value="F:hydrolase activity"/>
    <property type="evidence" value="ECO:0007669"/>
    <property type="project" value="UniProtKB-KW"/>
</dbReference>
<dbReference type="GO" id="GO:0051607">
    <property type="term" value="P:defense response to virus"/>
    <property type="evidence" value="ECO:0007669"/>
    <property type="project" value="UniProtKB-UniRule"/>
</dbReference>
<dbReference type="InterPro" id="IPR050646">
    <property type="entry name" value="Cas1"/>
</dbReference>
<comment type="cofactor">
    <cofactor evidence="10">
        <name>Mg(2+)</name>
        <dbReference type="ChEBI" id="CHEBI:18420"/>
    </cofactor>
    <cofactor evidence="10">
        <name>Mn(2+)</name>
        <dbReference type="ChEBI" id="CHEBI:29035"/>
    </cofactor>
</comment>
<feature type="binding site" evidence="10">
    <location>
        <position position="147"/>
    </location>
    <ligand>
        <name>Mn(2+)</name>
        <dbReference type="ChEBI" id="CHEBI:29035"/>
    </ligand>
</feature>
<evidence type="ECO:0000313" key="11">
    <source>
        <dbReference type="EMBL" id="CUN38176.1"/>
    </source>
</evidence>